<evidence type="ECO:0000259" key="2">
    <source>
        <dbReference type="Pfam" id="PF20241"/>
    </source>
</evidence>
<dbReference type="PANTHER" id="PTHR33065">
    <property type="entry name" value="OS07G0486400 PROTEIN"/>
    <property type="match status" value="1"/>
</dbReference>
<dbReference type="AlphaFoldDB" id="A0AAD8WSX8"/>
<dbReference type="Pfam" id="PF20241">
    <property type="entry name" value="DUF6598"/>
    <property type="match status" value="1"/>
</dbReference>
<evidence type="ECO:0000313" key="3">
    <source>
        <dbReference type="EMBL" id="KAK1677641.1"/>
    </source>
</evidence>
<organism evidence="3 4">
    <name type="scientific">Lolium multiflorum</name>
    <name type="common">Italian ryegrass</name>
    <name type="synonym">Lolium perenne subsp. multiflorum</name>
    <dbReference type="NCBI Taxonomy" id="4521"/>
    <lineage>
        <taxon>Eukaryota</taxon>
        <taxon>Viridiplantae</taxon>
        <taxon>Streptophyta</taxon>
        <taxon>Embryophyta</taxon>
        <taxon>Tracheophyta</taxon>
        <taxon>Spermatophyta</taxon>
        <taxon>Magnoliopsida</taxon>
        <taxon>Liliopsida</taxon>
        <taxon>Poales</taxon>
        <taxon>Poaceae</taxon>
        <taxon>BOP clade</taxon>
        <taxon>Pooideae</taxon>
        <taxon>Poodae</taxon>
        <taxon>Poeae</taxon>
        <taxon>Poeae Chloroplast Group 2 (Poeae type)</taxon>
        <taxon>Loliodinae</taxon>
        <taxon>Loliinae</taxon>
        <taxon>Lolium</taxon>
    </lineage>
</organism>
<feature type="domain" description="DUF6598" evidence="2">
    <location>
        <begin position="98"/>
        <end position="144"/>
    </location>
</feature>
<name>A0AAD8WSX8_LOLMU</name>
<feature type="compositionally biased region" description="Basic and acidic residues" evidence="1">
    <location>
        <begin position="1"/>
        <end position="22"/>
    </location>
</feature>
<keyword evidence="4" id="KW-1185">Reference proteome</keyword>
<accession>A0AAD8WSX8</accession>
<proteinExistence type="predicted"/>
<feature type="region of interest" description="Disordered" evidence="1">
    <location>
        <begin position="1"/>
        <end position="43"/>
    </location>
</feature>
<dbReference type="PANTHER" id="PTHR33065:SF88">
    <property type="entry name" value="OS11G0104220 PROTEIN"/>
    <property type="match status" value="1"/>
</dbReference>
<reference evidence="3" key="1">
    <citation type="submission" date="2023-07" db="EMBL/GenBank/DDBJ databases">
        <title>A chromosome-level genome assembly of Lolium multiflorum.</title>
        <authorList>
            <person name="Chen Y."/>
            <person name="Copetti D."/>
            <person name="Kolliker R."/>
            <person name="Studer B."/>
        </authorList>
    </citation>
    <scope>NUCLEOTIDE SEQUENCE</scope>
    <source>
        <strain evidence="3">02402/16</strain>
        <tissue evidence="3">Leaf</tissue>
    </source>
</reference>
<gene>
    <name evidence="3" type="ORF">QYE76_038489</name>
</gene>
<evidence type="ECO:0000256" key="1">
    <source>
        <dbReference type="SAM" id="MobiDB-lite"/>
    </source>
</evidence>
<dbReference type="EMBL" id="JAUUTY010000002">
    <property type="protein sequence ID" value="KAK1677641.1"/>
    <property type="molecule type" value="Genomic_DNA"/>
</dbReference>
<protein>
    <recommendedName>
        <fullName evidence="2">DUF6598 domain-containing protein</fullName>
    </recommendedName>
</protein>
<evidence type="ECO:0000313" key="4">
    <source>
        <dbReference type="Proteomes" id="UP001231189"/>
    </source>
</evidence>
<dbReference type="InterPro" id="IPR046533">
    <property type="entry name" value="DUF6598"/>
</dbReference>
<dbReference type="Proteomes" id="UP001231189">
    <property type="component" value="Unassembled WGS sequence"/>
</dbReference>
<sequence length="189" mass="22202">MADGVRRREEVLPPGVRGEDAITPKPPKYRYSMEEDTELTMEDKEKMNQEEEEYAEYSQTIELSYRVRFEQRTTLRSMYFAHHTPRQIPFGIVSTEATLQIFSFKIVSCELSWPLYVYGLVAVRDQVDDHRNILFERRRRSAQLRQLLPLLLLAHLPPALPLQPHLLPAPLCHLQFMSLVHDKGIYARH</sequence>
<comment type="caution">
    <text evidence="3">The sequence shown here is derived from an EMBL/GenBank/DDBJ whole genome shotgun (WGS) entry which is preliminary data.</text>
</comment>